<reference evidence="2" key="1">
    <citation type="submission" date="2015-10" db="EMBL/GenBank/DDBJ databases">
        <authorList>
            <person name="Gilbert D.G."/>
        </authorList>
    </citation>
    <scope>NUCLEOTIDE SEQUENCE</scope>
</reference>
<dbReference type="EMBL" id="FAXC01000289">
    <property type="protein sequence ID" value="CUV09703.1"/>
    <property type="molecule type" value="Genomic_DNA"/>
</dbReference>
<feature type="transmembrane region" description="Helical" evidence="1">
    <location>
        <begin position="105"/>
        <end position="125"/>
    </location>
</feature>
<keyword evidence="1" id="KW-1133">Transmembrane helix</keyword>
<dbReference type="AlphaFoldDB" id="A0A160VGI4"/>
<proteinExistence type="predicted"/>
<keyword evidence="1" id="KW-0812">Transmembrane</keyword>
<name>A0A160VGI4_9ZZZZ</name>
<protein>
    <submittedName>
        <fullName evidence="2">Uncharacterized protein</fullName>
    </submittedName>
</protein>
<keyword evidence="1" id="KW-0472">Membrane</keyword>
<feature type="transmembrane region" description="Helical" evidence="1">
    <location>
        <begin position="37"/>
        <end position="61"/>
    </location>
</feature>
<feature type="transmembrane region" description="Helical" evidence="1">
    <location>
        <begin position="68"/>
        <end position="93"/>
    </location>
</feature>
<gene>
    <name evidence="2" type="ORF">MGWOODY_Mmi1489</name>
</gene>
<sequence length="128" mass="13997">MGKKISFIKHYKFHIFLWVLIGVAVAVALQYGVDEKIVVFSTLVLGIFTQVFAGFGALIAMIPIIGPILIKVVTIPFFWMINALGHGVSIVAIKKGYTNELVKSRVLTIALLIGIVLGYIMGNLIPLQ</sequence>
<evidence type="ECO:0000256" key="1">
    <source>
        <dbReference type="SAM" id="Phobius"/>
    </source>
</evidence>
<feature type="transmembrane region" description="Helical" evidence="1">
    <location>
        <begin position="12"/>
        <end position="31"/>
    </location>
</feature>
<organism evidence="2">
    <name type="scientific">hydrothermal vent metagenome</name>
    <dbReference type="NCBI Taxonomy" id="652676"/>
    <lineage>
        <taxon>unclassified sequences</taxon>
        <taxon>metagenomes</taxon>
        <taxon>ecological metagenomes</taxon>
    </lineage>
</organism>
<evidence type="ECO:0000313" key="2">
    <source>
        <dbReference type="EMBL" id="CUV09703.1"/>
    </source>
</evidence>
<accession>A0A160VGI4</accession>